<accession>A0A8X8G5C5</accession>
<proteinExistence type="predicted"/>
<comment type="caution">
    <text evidence="1">The sequence shown here is derived from an EMBL/GenBank/DDBJ whole genome shotgun (WGS) entry which is preliminary data.</text>
</comment>
<evidence type="ECO:0000313" key="2">
    <source>
        <dbReference type="Proteomes" id="UP000887300"/>
    </source>
</evidence>
<evidence type="ECO:0000313" key="1">
    <source>
        <dbReference type="EMBL" id="MBU2722921.1"/>
    </source>
</evidence>
<dbReference type="AlphaFoldDB" id="A0A8X8G5C5"/>
<protein>
    <submittedName>
        <fullName evidence="1">Uncharacterized protein</fullName>
    </submittedName>
</protein>
<name>A0A8X8G5C5_ACIFI</name>
<sequence>MLAAFLWPLSAMAHPCILSQEQQHTLHTALQIGNKVGIGRQLAAVAFQESSLGQDPDSPGHFGAGSIGYVAWRIVIHTPLAATLFQRPKLGLRPGQQHHGCLMGVRLLPQILQESRRQLVTAVEIGLKKIQDAGIPKERVTKELIGNMVKWAFRLAFHDGIDQQIADQLIHPISTNGGMHQ</sequence>
<gene>
    <name evidence="1" type="ORF">HF568_06795</name>
</gene>
<dbReference type="Proteomes" id="UP000887300">
    <property type="component" value="Unassembled WGS sequence"/>
</dbReference>
<dbReference type="EMBL" id="JABBHS010000198">
    <property type="protein sequence ID" value="MBU2722921.1"/>
    <property type="molecule type" value="Genomic_DNA"/>
</dbReference>
<dbReference type="RefSeq" id="WP_215886124.1">
    <property type="nucleotide sequence ID" value="NZ_CP134225.1"/>
</dbReference>
<reference evidence="1" key="1">
    <citation type="journal article" date="2021" name="ISME J.">
        <title>Genomic evolution of the class Acidithiobacillia: deep-branching Proteobacteria living in extreme acidic conditions.</title>
        <authorList>
            <person name="Moya-Beltran A."/>
            <person name="Beard S."/>
            <person name="Rojas-Villalobos C."/>
            <person name="Issotta F."/>
            <person name="Gallardo Y."/>
            <person name="Ulloa R."/>
            <person name="Giaveno A."/>
            <person name="Degli Esposti M."/>
            <person name="Johnson D.B."/>
            <person name="Quatrini R."/>
        </authorList>
    </citation>
    <scope>NUCLEOTIDE SEQUENCE</scope>
    <source>
        <strain evidence="1">DSM 583</strain>
    </source>
</reference>
<organism evidence="1 2">
    <name type="scientific">Acidithiobacillus ferridurans</name>
    <dbReference type="NCBI Taxonomy" id="1232575"/>
    <lineage>
        <taxon>Bacteria</taxon>
        <taxon>Pseudomonadati</taxon>
        <taxon>Pseudomonadota</taxon>
        <taxon>Acidithiobacillia</taxon>
        <taxon>Acidithiobacillales</taxon>
        <taxon>Acidithiobacillaceae</taxon>
        <taxon>Acidithiobacillus</taxon>
    </lineage>
</organism>